<feature type="compositionally biased region" description="Basic and acidic residues" evidence="1">
    <location>
        <begin position="421"/>
        <end position="436"/>
    </location>
</feature>
<feature type="domain" description="Ubiquitin-activating enzyme E1 FCCH" evidence="4">
    <location>
        <begin position="317"/>
        <end position="373"/>
    </location>
</feature>
<reference evidence="5 6" key="1">
    <citation type="submission" date="2017-02" db="EMBL/GenBank/DDBJ databases">
        <authorList>
            <person name="Peterson S.W."/>
        </authorList>
    </citation>
    <scope>NUCLEOTIDE SEQUENCE [LARGE SCALE GENOMIC DNA]</scope>
    <source>
        <strain evidence="5 6">3F5N</strain>
    </source>
</reference>
<sequence length="639" mass="68726">MDRLKRACGAAGLKSLASRFLRQTQGNVAMMFAMALPVLLMITLGAIDIHQASKVKAQLQDALDAAALAAARSNFTDDVNINTVGLAALKANMPGYFGKDGDTASFTLVDNRRVEAEAKVDVKVLVANVFLPPYGKLLDDYLPVGASSEVVRASRNVEVALVLDITGSMAGSPLVSLKEAAKELVGLVVQEQQSPFTSRVALVPYSMGVNLGDYAAKARGPLQTSTTVQGADWADAAKSLSRVSNGSLTANNHGLKKDDYVWISGVSNASSGLNNRVHRVSSVTTNSFQISGFSGNGRNNTGSFRRCWAPDCQVWVTSNQHTLSTGDWVKVSGVQGMSALNNTFQVTKISDDQFSVGLWGPEQSAYSRGGAVQCGYDGCERRYFIGRDNRTLRDLSSSTCVSERLWTERNRSGALIPTDRSPGRTSERDEWGGRNYPHEDNRCLSNTLTPLTDQVNDDDKRGVKGLNSQIDAYRAAGSTAGQIGIEWGWYAVSPNFNTVWPSASSANLYDTSKTLKAVVLMTDGEFNNPYCQGVISHDAPSNGSAGNANFQINCSAPNGSPFAQSVALCEGMKKENIVIYTVGFNLSTSTGGAGVDTAYEVMQQCATSKEHFFTPNKNTDLKEAFRAIGRDITRLRIAR</sequence>
<dbReference type="RefSeq" id="WP_087140373.1">
    <property type="nucleotide sequence ID" value="NZ_FUIE01000039.1"/>
</dbReference>
<keyword evidence="2" id="KW-1133">Transmembrane helix</keyword>
<evidence type="ECO:0000256" key="1">
    <source>
        <dbReference type="SAM" id="MobiDB-lite"/>
    </source>
</evidence>
<dbReference type="InterPro" id="IPR028087">
    <property type="entry name" value="Tad_N"/>
</dbReference>
<evidence type="ECO:0000313" key="5">
    <source>
        <dbReference type="EMBL" id="SJM60230.1"/>
    </source>
</evidence>
<gene>
    <name evidence="5" type="ORF">FM111_07545</name>
</gene>
<dbReference type="InterPro" id="IPR036465">
    <property type="entry name" value="vWFA_dom_sf"/>
</dbReference>
<dbReference type="SUPFAM" id="SSF53300">
    <property type="entry name" value="vWA-like"/>
    <property type="match status" value="1"/>
</dbReference>
<dbReference type="Proteomes" id="UP000195766">
    <property type="component" value="Unassembled WGS sequence"/>
</dbReference>
<evidence type="ECO:0000256" key="2">
    <source>
        <dbReference type="SAM" id="Phobius"/>
    </source>
</evidence>
<evidence type="ECO:0000259" key="4">
    <source>
        <dbReference type="Pfam" id="PF16190"/>
    </source>
</evidence>
<feature type="region of interest" description="Disordered" evidence="1">
    <location>
        <begin position="414"/>
        <end position="436"/>
    </location>
</feature>
<name>A0A1R4FW38_BREDI</name>
<dbReference type="Pfam" id="PF16190">
    <property type="entry name" value="E1_FCCH"/>
    <property type="match status" value="1"/>
</dbReference>
<evidence type="ECO:0000259" key="3">
    <source>
        <dbReference type="Pfam" id="PF13400"/>
    </source>
</evidence>
<dbReference type="InterPro" id="IPR032418">
    <property type="entry name" value="E1_FCCH"/>
</dbReference>
<dbReference type="Gene3D" id="3.40.50.410">
    <property type="entry name" value="von Willebrand factor, type A domain"/>
    <property type="match status" value="2"/>
</dbReference>
<dbReference type="EMBL" id="FUIE01000039">
    <property type="protein sequence ID" value="SJM60230.1"/>
    <property type="molecule type" value="Genomic_DNA"/>
</dbReference>
<dbReference type="Gene3D" id="2.40.30.180">
    <property type="entry name" value="Ubiquitin-activating enzyme E1, FCCH domain"/>
    <property type="match status" value="1"/>
</dbReference>
<feature type="transmembrane region" description="Helical" evidence="2">
    <location>
        <begin position="28"/>
        <end position="47"/>
    </location>
</feature>
<keyword evidence="2" id="KW-0472">Membrane</keyword>
<feature type="domain" description="Putative Flp pilus-assembly TadG-like N-terminal" evidence="3">
    <location>
        <begin position="26"/>
        <end position="72"/>
    </location>
</feature>
<dbReference type="OrthoDB" id="7522752at2"/>
<dbReference type="Pfam" id="PF13400">
    <property type="entry name" value="Tad"/>
    <property type="match status" value="1"/>
</dbReference>
<evidence type="ECO:0008006" key="7">
    <source>
        <dbReference type="Google" id="ProtNLM"/>
    </source>
</evidence>
<dbReference type="AlphaFoldDB" id="A0A1R4FW38"/>
<proteinExistence type="predicted"/>
<evidence type="ECO:0000313" key="6">
    <source>
        <dbReference type="Proteomes" id="UP000195766"/>
    </source>
</evidence>
<accession>A0A1R4FW38</accession>
<keyword evidence="2" id="KW-0812">Transmembrane</keyword>
<organism evidence="5 6">
    <name type="scientific">Brevundimonas diminuta 3F5N</name>
    <dbReference type="NCBI Taxonomy" id="1255603"/>
    <lineage>
        <taxon>Bacteria</taxon>
        <taxon>Pseudomonadati</taxon>
        <taxon>Pseudomonadota</taxon>
        <taxon>Alphaproteobacteria</taxon>
        <taxon>Caulobacterales</taxon>
        <taxon>Caulobacteraceae</taxon>
        <taxon>Brevundimonas</taxon>
    </lineage>
</organism>
<dbReference type="InterPro" id="IPR042302">
    <property type="entry name" value="E1_FCCH_sf"/>
</dbReference>
<protein>
    <recommendedName>
        <fullName evidence="7">Flp pilus-assembly TadG-like N-terminal domain-containing protein</fullName>
    </recommendedName>
</protein>